<protein>
    <submittedName>
        <fullName evidence="3">Uncharacterized protein</fullName>
    </submittedName>
</protein>
<evidence type="ECO:0000256" key="1">
    <source>
        <dbReference type="SAM" id="Coils"/>
    </source>
</evidence>
<comment type="caution">
    <text evidence="3">The sequence shown here is derived from an EMBL/GenBank/DDBJ whole genome shotgun (WGS) entry which is preliminary data.</text>
</comment>
<dbReference type="AlphaFoldDB" id="A0A4D9D175"/>
<reference evidence="3 4" key="1">
    <citation type="submission" date="2019-01" db="EMBL/GenBank/DDBJ databases">
        <title>Nuclear Genome Assembly of the Microalgal Biofuel strain Nannochloropsis salina CCMP1776.</title>
        <authorList>
            <person name="Hovde B."/>
        </authorList>
    </citation>
    <scope>NUCLEOTIDE SEQUENCE [LARGE SCALE GENOMIC DNA]</scope>
    <source>
        <strain evidence="3 4">CCMP1776</strain>
    </source>
</reference>
<evidence type="ECO:0000256" key="2">
    <source>
        <dbReference type="SAM" id="MobiDB-lite"/>
    </source>
</evidence>
<name>A0A4D9D175_9STRA</name>
<accession>A0A4D9D175</accession>
<proteinExistence type="predicted"/>
<keyword evidence="4" id="KW-1185">Reference proteome</keyword>
<evidence type="ECO:0000313" key="4">
    <source>
        <dbReference type="Proteomes" id="UP000355283"/>
    </source>
</evidence>
<feature type="region of interest" description="Disordered" evidence="2">
    <location>
        <begin position="1"/>
        <end position="22"/>
    </location>
</feature>
<sequence length="158" mass="17983">MGGGGRGEGREMGRSYGWGGREEGGRREAVAIASLTRRVIGGCRRVAVTMSWALAGVQGWSGGKGGVWKWKGREGERGVARVVLRAQGGEWKKMKGWSKKAAEMNEEWRRDYARARNETMREREEFMRENNGTDPWLQAKESFDFELWHLLRTLSGYR</sequence>
<feature type="coiled-coil region" evidence="1">
    <location>
        <begin position="98"/>
        <end position="125"/>
    </location>
</feature>
<gene>
    <name evidence="3" type="ORF">NSK_004158</name>
</gene>
<dbReference type="EMBL" id="SDOX01000018">
    <property type="protein sequence ID" value="TFJ84694.1"/>
    <property type="molecule type" value="Genomic_DNA"/>
</dbReference>
<organism evidence="3 4">
    <name type="scientific">Nannochloropsis salina CCMP1776</name>
    <dbReference type="NCBI Taxonomy" id="1027361"/>
    <lineage>
        <taxon>Eukaryota</taxon>
        <taxon>Sar</taxon>
        <taxon>Stramenopiles</taxon>
        <taxon>Ochrophyta</taxon>
        <taxon>Eustigmatophyceae</taxon>
        <taxon>Eustigmatales</taxon>
        <taxon>Monodopsidaceae</taxon>
        <taxon>Microchloropsis</taxon>
        <taxon>Microchloropsis salina</taxon>
    </lineage>
</organism>
<dbReference type="Proteomes" id="UP000355283">
    <property type="component" value="Unassembled WGS sequence"/>
</dbReference>
<evidence type="ECO:0000313" key="3">
    <source>
        <dbReference type="EMBL" id="TFJ84694.1"/>
    </source>
</evidence>
<keyword evidence="1" id="KW-0175">Coiled coil</keyword>